<dbReference type="PRINTS" id="PR00368">
    <property type="entry name" value="FADPNR"/>
</dbReference>
<dbReference type="Gene3D" id="3.50.50.60">
    <property type="entry name" value="FAD/NAD(P)-binding domain"/>
    <property type="match status" value="1"/>
</dbReference>
<dbReference type="PANTHER" id="PTHR42949">
    <property type="entry name" value="ANAEROBIC GLYCEROL-3-PHOSPHATE DEHYDROGENASE SUBUNIT B"/>
    <property type="match status" value="1"/>
</dbReference>
<evidence type="ECO:0000256" key="1">
    <source>
        <dbReference type="ARBA" id="ARBA00023002"/>
    </source>
</evidence>
<dbReference type="RefSeq" id="WP_007007373.1">
    <property type="nucleotide sequence ID" value="NZ_AJXZ01000006.1"/>
</dbReference>
<dbReference type="SUPFAM" id="SSF51905">
    <property type="entry name" value="FAD/NAD(P)-binding domain"/>
    <property type="match status" value="1"/>
</dbReference>
<dbReference type="InterPro" id="IPR023753">
    <property type="entry name" value="FAD/NAD-binding_dom"/>
</dbReference>
<dbReference type="Proteomes" id="UP000004622">
    <property type="component" value="Unassembled WGS sequence"/>
</dbReference>
<evidence type="ECO:0000313" key="3">
    <source>
        <dbReference type="EMBL" id="EIM76975.1"/>
    </source>
</evidence>
<dbReference type="GO" id="GO:0016491">
    <property type="term" value="F:oxidoreductase activity"/>
    <property type="evidence" value="ECO:0007669"/>
    <property type="project" value="UniProtKB-KW"/>
</dbReference>
<feature type="domain" description="FAD/NAD(P)-binding" evidence="2">
    <location>
        <begin position="7"/>
        <end position="132"/>
    </location>
</feature>
<evidence type="ECO:0000313" key="4">
    <source>
        <dbReference type="Proteomes" id="UP000004622"/>
    </source>
</evidence>
<name>I5C573_9HYPH</name>
<dbReference type="EMBL" id="AJXZ01000006">
    <property type="protein sequence ID" value="EIM76975.1"/>
    <property type="molecule type" value="Genomic_DNA"/>
</dbReference>
<reference evidence="3 4" key="1">
    <citation type="journal article" date="2012" name="J. Bacteriol.">
        <title>Genome Sequence of Nitratireductor aquibiodomus Strain RA22.</title>
        <authorList>
            <person name="Singh A."/>
            <person name="Jangir P.K."/>
            <person name="Kumari C."/>
            <person name="Sharma R."/>
        </authorList>
    </citation>
    <scope>NUCLEOTIDE SEQUENCE [LARGE SCALE GENOMIC DNA]</scope>
    <source>
        <strain evidence="3 4">RA22</strain>
    </source>
</reference>
<keyword evidence="1" id="KW-0560">Oxidoreductase</keyword>
<comment type="caution">
    <text evidence="3">The sequence shown here is derived from an EMBL/GenBank/DDBJ whole genome shotgun (WGS) entry which is preliminary data.</text>
</comment>
<dbReference type="PANTHER" id="PTHR42949:SF3">
    <property type="entry name" value="ANAEROBIC GLYCEROL-3-PHOSPHATE DEHYDROGENASE SUBUNIT B"/>
    <property type="match status" value="1"/>
</dbReference>
<accession>I5C573</accession>
<dbReference type="PATRIC" id="fig|1189611.3.peg.794"/>
<dbReference type="InterPro" id="IPR051691">
    <property type="entry name" value="Metab_Enz_Cyan_OpOx_G3PDH"/>
</dbReference>
<sequence>MMPRDERIVVVGAGPAGTRAVETLLAAGCTKITVINEAPASGGQIYRRQPGGFSRSADLIYGDEAPKALHLHRTFDGLSGRIVHRSRTVVWNVFDGAVYTSGPAGAEVIPYDRLVLCTGAMDRILPVPGWTFRVFSRSAVRRSR</sequence>
<proteinExistence type="predicted"/>
<organism evidence="3 4">
    <name type="scientific">Nitratireductor aquibiodomus RA22</name>
    <dbReference type="NCBI Taxonomy" id="1189611"/>
    <lineage>
        <taxon>Bacteria</taxon>
        <taxon>Pseudomonadati</taxon>
        <taxon>Pseudomonadota</taxon>
        <taxon>Alphaproteobacteria</taxon>
        <taxon>Hyphomicrobiales</taxon>
        <taxon>Phyllobacteriaceae</taxon>
        <taxon>Nitratireductor</taxon>
    </lineage>
</organism>
<gene>
    <name evidence="3" type="ORF">A33O_03860</name>
</gene>
<dbReference type="AlphaFoldDB" id="I5C573"/>
<dbReference type="Pfam" id="PF07992">
    <property type="entry name" value="Pyr_redox_2"/>
    <property type="match status" value="1"/>
</dbReference>
<protein>
    <submittedName>
        <fullName evidence="3">BFD-like (2Fe-2S)-binding protein</fullName>
    </submittedName>
</protein>
<dbReference type="InterPro" id="IPR036188">
    <property type="entry name" value="FAD/NAD-bd_sf"/>
</dbReference>
<evidence type="ECO:0000259" key="2">
    <source>
        <dbReference type="Pfam" id="PF07992"/>
    </source>
</evidence>